<dbReference type="InterPro" id="IPR011622">
    <property type="entry name" value="7TMR_DISM_rcpt_extracell_dom2"/>
</dbReference>
<evidence type="ECO:0000256" key="1">
    <source>
        <dbReference type="SAM" id="Coils"/>
    </source>
</evidence>
<keyword evidence="2" id="KW-1133">Transmembrane helix</keyword>
<dbReference type="InterPro" id="IPR011623">
    <property type="entry name" value="7TMR_DISM_rcpt_extracell_dom1"/>
</dbReference>
<feature type="transmembrane region" description="Helical" evidence="2">
    <location>
        <begin position="229"/>
        <end position="249"/>
    </location>
</feature>
<keyword evidence="2" id="KW-0472">Membrane</keyword>
<keyword evidence="1" id="KW-0175">Coiled coil</keyword>
<gene>
    <name evidence="5" type="ORF">QQ008_12310</name>
</gene>
<comment type="caution">
    <text evidence="5">The sequence shown here is derived from an EMBL/GenBank/DDBJ whole genome shotgun (WGS) entry which is preliminary data.</text>
</comment>
<sequence length="660" mass="78478">MKLKTTLTRFELGIHHKSIFILCCILFAGLGSAFAVNEVTIHDSLRQHIFNYEEIQYFEDKSNSLTIDQIISKEYRDLFIPSRYYAPQNVNVESTYWYRIKIRHLPNTKKNFLIEFFDSHFDEMSAYIPDGKGGFRVESMGDMRPFKERKFQHINFEIMLSNELDGVYTYYFKIKSHDEVNVIIVLRSLEFFVGYALTEYLLFGVFFGMIIILSLYNFLMYLAIREWQYITYIFYVLSMGMYTASYNHIALQYIWPNQPEWEQIAYGFALYSTSVFALLFARQFLHVKNYSLTLNRLITYLLIIRTIFFLAALFINHDWFVYRMVEVVPLMLIYFISIYVWAKGFRPARFFVLAYTILFAGFILTAMGSFIMTESAIFFYYSVNISFVVEMLFLSFALGDKVSILKAEKDKSTRKAINQLKEKEQMQQKLVEQLQENEKLKDKVNQELEGLVEKRTREINEQKHTIELKNEQLREVNERLIQKREKINRMNALLDMDNWKLKKNIKEVLIDRVVVKNIDYEEYKNIFPGELDCFRYIDNLKWSNGYACKKCNNDKYFKGAKKFSRRCTKCGYNESVTAFTIFQGIKFPINKAFYIAYLVVSEKDNHTLDDLSIMLNLRKATCWSFRNRVKEIYESIKTKKSGHYLLDLDHIILADYLEKV</sequence>
<evidence type="ECO:0000256" key="2">
    <source>
        <dbReference type="SAM" id="Phobius"/>
    </source>
</evidence>
<dbReference type="Proteomes" id="UP001172082">
    <property type="component" value="Unassembled WGS sequence"/>
</dbReference>
<dbReference type="Pfam" id="PF07695">
    <property type="entry name" value="7TMR-DISM_7TM"/>
    <property type="match status" value="1"/>
</dbReference>
<protein>
    <submittedName>
        <fullName evidence="5">7TM diverse intracellular signaling domain-containing protein</fullName>
    </submittedName>
</protein>
<feature type="transmembrane region" description="Helical" evidence="2">
    <location>
        <begin position="264"/>
        <end position="285"/>
    </location>
</feature>
<feature type="transmembrane region" description="Helical" evidence="2">
    <location>
        <begin position="350"/>
        <end position="372"/>
    </location>
</feature>
<dbReference type="RefSeq" id="WP_346752184.1">
    <property type="nucleotide sequence ID" value="NZ_JAUJEA010000004.1"/>
</dbReference>
<name>A0ABT8KR63_9BACT</name>
<keyword evidence="6" id="KW-1185">Reference proteome</keyword>
<feature type="transmembrane region" description="Helical" evidence="2">
    <location>
        <begin position="297"/>
        <end position="315"/>
    </location>
</feature>
<dbReference type="Pfam" id="PF07696">
    <property type="entry name" value="7TMR-DISMED2"/>
    <property type="match status" value="1"/>
</dbReference>
<organism evidence="5 6">
    <name type="scientific">Splendidivirga corallicola</name>
    <dbReference type="NCBI Taxonomy" id="3051826"/>
    <lineage>
        <taxon>Bacteria</taxon>
        <taxon>Pseudomonadati</taxon>
        <taxon>Bacteroidota</taxon>
        <taxon>Cytophagia</taxon>
        <taxon>Cytophagales</taxon>
        <taxon>Splendidivirgaceae</taxon>
        <taxon>Splendidivirga</taxon>
    </lineage>
</organism>
<evidence type="ECO:0000313" key="5">
    <source>
        <dbReference type="EMBL" id="MDN5202158.1"/>
    </source>
</evidence>
<evidence type="ECO:0000259" key="3">
    <source>
        <dbReference type="Pfam" id="PF07695"/>
    </source>
</evidence>
<proteinExistence type="predicted"/>
<feature type="domain" description="7TM-DISM receptor extracellular" evidence="3">
    <location>
        <begin position="199"/>
        <end position="401"/>
    </location>
</feature>
<feature type="transmembrane region" description="Helical" evidence="2">
    <location>
        <begin position="200"/>
        <end position="222"/>
    </location>
</feature>
<accession>A0ABT8KR63</accession>
<keyword evidence="2" id="KW-0812">Transmembrane</keyword>
<dbReference type="Gene3D" id="2.60.40.2380">
    <property type="match status" value="1"/>
</dbReference>
<feature type="domain" description="7TM-DISM receptor extracellular" evidence="4">
    <location>
        <begin position="54"/>
        <end position="186"/>
    </location>
</feature>
<feature type="transmembrane region" description="Helical" evidence="2">
    <location>
        <begin position="378"/>
        <end position="399"/>
    </location>
</feature>
<feature type="transmembrane region" description="Helical" evidence="2">
    <location>
        <begin position="321"/>
        <end position="341"/>
    </location>
</feature>
<reference evidence="5" key="1">
    <citation type="submission" date="2023-06" db="EMBL/GenBank/DDBJ databases">
        <title>Genomic of Parafulvivirga corallium.</title>
        <authorList>
            <person name="Wang G."/>
        </authorList>
    </citation>
    <scope>NUCLEOTIDE SEQUENCE</scope>
    <source>
        <strain evidence="5">BMA10</strain>
    </source>
</reference>
<dbReference type="EMBL" id="JAUJEA010000004">
    <property type="protein sequence ID" value="MDN5202158.1"/>
    <property type="molecule type" value="Genomic_DNA"/>
</dbReference>
<evidence type="ECO:0000259" key="4">
    <source>
        <dbReference type="Pfam" id="PF07696"/>
    </source>
</evidence>
<evidence type="ECO:0000313" key="6">
    <source>
        <dbReference type="Proteomes" id="UP001172082"/>
    </source>
</evidence>
<feature type="coiled-coil region" evidence="1">
    <location>
        <begin position="416"/>
        <end position="493"/>
    </location>
</feature>